<comment type="caution">
    <text evidence="5">The sequence shown here is derived from an EMBL/GenBank/DDBJ whole genome shotgun (WGS) entry which is preliminary data.</text>
</comment>
<evidence type="ECO:0000256" key="2">
    <source>
        <dbReference type="ARBA" id="ARBA00022729"/>
    </source>
</evidence>
<dbReference type="InterPro" id="IPR000420">
    <property type="entry name" value="Yeast_PIR_rpt"/>
</dbReference>
<protein>
    <submittedName>
        <fullName evidence="5">WGS project CCBQ000000000 data, contig 00107</fullName>
    </submittedName>
</protein>
<sequence>MKFQIVTALLISATGFVNASDSHKSKESHSKPSNSQYHNYQKPKGHHQNHGGYNRTALPTFSKDYSRNGTTTITCETTALEPKATFAKRADAVSQIGDGQIQAATGTTEATTAPITEVTTAPVTKATTAPVTEATTAQNVTSSTASLSTYVGSGAKQVASSGLLAVVAMAGSLLI</sequence>
<evidence type="ECO:0000313" key="6">
    <source>
        <dbReference type="Proteomes" id="UP000031516"/>
    </source>
</evidence>
<name>A0A0A8KZ58_9SACH</name>
<evidence type="ECO:0000256" key="4">
    <source>
        <dbReference type="SAM" id="SignalP"/>
    </source>
</evidence>
<feature type="chain" id="PRO_5002037940" evidence="4">
    <location>
        <begin position="20"/>
        <end position="175"/>
    </location>
</feature>
<comment type="subcellular location">
    <subcellularLocation>
        <location evidence="1">Cell envelope</location>
    </subcellularLocation>
</comment>
<feature type="region of interest" description="Disordered" evidence="3">
    <location>
        <begin position="19"/>
        <end position="65"/>
    </location>
</feature>
<dbReference type="PROSITE" id="PS50256">
    <property type="entry name" value="PIR_REPEAT_2"/>
    <property type="match status" value="1"/>
</dbReference>
<evidence type="ECO:0000256" key="3">
    <source>
        <dbReference type="SAM" id="MobiDB-lite"/>
    </source>
</evidence>
<evidence type="ECO:0000256" key="1">
    <source>
        <dbReference type="ARBA" id="ARBA00004196"/>
    </source>
</evidence>
<dbReference type="Proteomes" id="UP000031516">
    <property type="component" value="Unassembled WGS sequence"/>
</dbReference>
<dbReference type="AlphaFoldDB" id="A0A0A8KZ58"/>
<keyword evidence="6" id="KW-1185">Reference proteome</keyword>
<dbReference type="GO" id="GO:0005199">
    <property type="term" value="F:structural constituent of cell wall"/>
    <property type="evidence" value="ECO:0007669"/>
    <property type="project" value="InterPro"/>
</dbReference>
<accession>A0A0A8KZ58</accession>
<feature type="compositionally biased region" description="Basic and acidic residues" evidence="3">
    <location>
        <begin position="21"/>
        <end position="30"/>
    </location>
</feature>
<proteinExistence type="predicted"/>
<feature type="signal peptide" evidence="4">
    <location>
        <begin position="1"/>
        <end position="19"/>
    </location>
</feature>
<dbReference type="PROSITE" id="PS00929">
    <property type="entry name" value="PIR_REPEAT_1"/>
    <property type="match status" value="1"/>
</dbReference>
<keyword evidence="2 4" id="KW-0732">Signal</keyword>
<reference evidence="5 6" key="1">
    <citation type="submission" date="2014-03" db="EMBL/GenBank/DDBJ databases">
        <title>The genome of Kluyveromyces dobzhanskii.</title>
        <authorList>
            <person name="Nystedt B."/>
            <person name="Astrom S."/>
        </authorList>
    </citation>
    <scope>NUCLEOTIDE SEQUENCE [LARGE SCALE GENOMIC DNA]</scope>
    <source>
        <strain evidence="5 6">CBS 2104</strain>
    </source>
</reference>
<organism evidence="5 6">
    <name type="scientific">Kluyveromyces dobzhanskii CBS 2104</name>
    <dbReference type="NCBI Taxonomy" id="1427455"/>
    <lineage>
        <taxon>Eukaryota</taxon>
        <taxon>Fungi</taxon>
        <taxon>Dikarya</taxon>
        <taxon>Ascomycota</taxon>
        <taxon>Saccharomycotina</taxon>
        <taxon>Saccharomycetes</taxon>
        <taxon>Saccharomycetales</taxon>
        <taxon>Saccharomycetaceae</taxon>
        <taxon>Kluyveromyces</taxon>
    </lineage>
</organism>
<gene>
    <name evidence="5" type="ORF">KLDO_g358</name>
</gene>
<evidence type="ECO:0000313" key="5">
    <source>
        <dbReference type="EMBL" id="CDO92030.1"/>
    </source>
</evidence>
<dbReference type="OrthoDB" id="10681447at2759"/>
<dbReference type="Pfam" id="PF00399">
    <property type="entry name" value="PIR"/>
    <property type="match status" value="1"/>
</dbReference>
<dbReference type="EMBL" id="CCBQ010000004">
    <property type="protein sequence ID" value="CDO92030.1"/>
    <property type="molecule type" value="Genomic_DNA"/>
</dbReference>